<organism evidence="6 7">
    <name type="scientific">Zingiber officinale</name>
    <name type="common">Ginger</name>
    <name type="synonym">Amomum zingiber</name>
    <dbReference type="NCBI Taxonomy" id="94328"/>
    <lineage>
        <taxon>Eukaryota</taxon>
        <taxon>Viridiplantae</taxon>
        <taxon>Streptophyta</taxon>
        <taxon>Embryophyta</taxon>
        <taxon>Tracheophyta</taxon>
        <taxon>Spermatophyta</taxon>
        <taxon>Magnoliopsida</taxon>
        <taxon>Liliopsida</taxon>
        <taxon>Zingiberales</taxon>
        <taxon>Zingiberaceae</taxon>
        <taxon>Zingiber</taxon>
    </lineage>
</organism>
<keyword evidence="7" id="KW-1185">Reference proteome</keyword>
<evidence type="ECO:0000256" key="3">
    <source>
        <dbReference type="ARBA" id="ARBA00022946"/>
    </source>
</evidence>
<protein>
    <recommendedName>
        <fullName evidence="5">Plastid lipid-associated protein/fibrillin conserved domain-containing protein</fullName>
    </recommendedName>
</protein>
<evidence type="ECO:0000313" key="6">
    <source>
        <dbReference type="EMBL" id="KAG6489715.1"/>
    </source>
</evidence>
<dbReference type="EMBL" id="JACMSC010000014">
    <property type="protein sequence ID" value="KAG6489715.1"/>
    <property type="molecule type" value="Genomic_DNA"/>
</dbReference>
<sequence>MSGGNKTEPDAELPYTPDPPIDEDEWGAEVGFLSGNGSLVPEDDKLRDLKRCLVDSLYGRELGLRETLEDRAEILELVNQLEAANPTKAPTEAPDLLDGNWILLYTAFAELSPLLAMGATPFLKVKRISQVIDSKTLEVVNATTLSSPFATFSFSSTASFEVQTSSRIQHILEAVTLSERDIGFETEVQFKEGIFQPPEISSSLDLPETVDIFGQKINLQPVQQTLNPIQEAAANITRSISGQPPLKFPLPGNRAASWLLKTYLNQDFRISRMGVCLSSQKRKVLCWISYHKALVT</sequence>
<evidence type="ECO:0000256" key="1">
    <source>
        <dbReference type="ARBA" id="ARBA00004474"/>
    </source>
</evidence>
<reference evidence="6 7" key="1">
    <citation type="submission" date="2020-08" db="EMBL/GenBank/DDBJ databases">
        <title>Plant Genome Project.</title>
        <authorList>
            <person name="Zhang R.-G."/>
        </authorList>
    </citation>
    <scope>NUCLEOTIDE SEQUENCE [LARGE SCALE GENOMIC DNA]</scope>
    <source>
        <tissue evidence="6">Rhizome</tissue>
    </source>
</reference>
<feature type="domain" description="Plastid lipid-associated protein/fibrillin conserved" evidence="5">
    <location>
        <begin position="48"/>
        <end position="272"/>
    </location>
</feature>
<evidence type="ECO:0000313" key="7">
    <source>
        <dbReference type="Proteomes" id="UP000734854"/>
    </source>
</evidence>
<proteinExistence type="predicted"/>
<dbReference type="InterPro" id="IPR039633">
    <property type="entry name" value="PAP"/>
</dbReference>
<comment type="caution">
    <text evidence="6">The sequence shown here is derived from an EMBL/GenBank/DDBJ whole genome shotgun (WGS) entry which is preliminary data.</text>
</comment>
<dbReference type="InterPro" id="IPR006843">
    <property type="entry name" value="PAP/fibrillin_dom"/>
</dbReference>
<accession>A0A8J5FJS4</accession>
<evidence type="ECO:0000256" key="4">
    <source>
        <dbReference type="SAM" id="MobiDB-lite"/>
    </source>
</evidence>
<name>A0A8J5FJS4_ZINOF</name>
<feature type="region of interest" description="Disordered" evidence="4">
    <location>
        <begin position="1"/>
        <end position="25"/>
    </location>
</feature>
<dbReference type="Pfam" id="PF04755">
    <property type="entry name" value="PAP_fibrillin"/>
    <property type="match status" value="1"/>
</dbReference>
<evidence type="ECO:0000259" key="5">
    <source>
        <dbReference type="Pfam" id="PF04755"/>
    </source>
</evidence>
<comment type="subcellular location">
    <subcellularLocation>
        <location evidence="1">Plastid</location>
    </subcellularLocation>
</comment>
<keyword evidence="3" id="KW-0809">Transit peptide</keyword>
<gene>
    <name evidence="6" type="ORF">ZIOFF_050991</name>
</gene>
<dbReference type="PANTHER" id="PTHR31906">
    <property type="entry name" value="PLASTID-LIPID-ASSOCIATED PROTEIN 4, CHLOROPLASTIC-RELATED"/>
    <property type="match status" value="1"/>
</dbReference>
<dbReference type="GO" id="GO:0009536">
    <property type="term" value="C:plastid"/>
    <property type="evidence" value="ECO:0007669"/>
    <property type="project" value="UniProtKB-SubCell"/>
</dbReference>
<dbReference type="AlphaFoldDB" id="A0A8J5FJS4"/>
<keyword evidence="2" id="KW-0934">Plastid</keyword>
<evidence type="ECO:0000256" key="2">
    <source>
        <dbReference type="ARBA" id="ARBA00022640"/>
    </source>
</evidence>
<dbReference type="Proteomes" id="UP000734854">
    <property type="component" value="Unassembled WGS sequence"/>
</dbReference>